<comment type="caution">
    <text evidence="2">The sequence shown here is derived from an EMBL/GenBank/DDBJ whole genome shotgun (WGS) entry which is preliminary data.</text>
</comment>
<gene>
    <name evidence="2" type="ORF">QOZ99_001160</name>
</gene>
<evidence type="ECO:0000313" key="3">
    <source>
        <dbReference type="Proteomes" id="UP001235094"/>
    </source>
</evidence>
<dbReference type="Pfam" id="PF04386">
    <property type="entry name" value="SspB"/>
    <property type="match status" value="1"/>
</dbReference>
<feature type="compositionally biased region" description="Low complexity" evidence="1">
    <location>
        <begin position="249"/>
        <end position="258"/>
    </location>
</feature>
<feature type="compositionally biased region" description="Basic and acidic residues" evidence="1">
    <location>
        <begin position="237"/>
        <end position="248"/>
    </location>
</feature>
<evidence type="ECO:0000313" key="2">
    <source>
        <dbReference type="EMBL" id="MDQ0510277.1"/>
    </source>
</evidence>
<dbReference type="SUPFAM" id="SSF101738">
    <property type="entry name" value="SspB-like"/>
    <property type="match status" value="1"/>
</dbReference>
<feature type="compositionally biased region" description="Basic and acidic residues" evidence="1">
    <location>
        <begin position="165"/>
        <end position="183"/>
    </location>
</feature>
<sequence>MSVDLIRYDLLVQDALRAVVRRVLTDVAREGLPGDHHLFISFDTKAPGVRLSPRLKERYPEEMTIILQHQFWDLVVTDIFLEVGLSFNGIPERLHVPFAALKGFFDPSVKFGLQFEPTTAAAEDEQEPSAPTALRPTSVPSLSVPGTSVPSTRPAVADVSGGKAGRGEARSEIKSETNSESRPETAGAKPFPAKLSPAGADKAKPEAAAKSDKPKTETGAAATDKPEPGKSASGKSEAGKSESGKADSGKSGSVRSGSGKSGSGPSGTFPSDEDGDGKDGPRSGAQVVRLDAFRKK</sequence>
<reference evidence="2 3" key="1">
    <citation type="submission" date="2023-07" db="EMBL/GenBank/DDBJ databases">
        <title>Genomic Encyclopedia of Type Strains, Phase IV (KMG-IV): sequencing the most valuable type-strain genomes for metagenomic binning, comparative biology and taxonomic classification.</title>
        <authorList>
            <person name="Goeker M."/>
        </authorList>
    </citation>
    <scope>NUCLEOTIDE SEQUENCE [LARGE SCALE GENOMIC DNA]</scope>
    <source>
        <strain evidence="2 3">DSM 15561</strain>
    </source>
</reference>
<accession>A0ABU0LNJ8</accession>
<feature type="compositionally biased region" description="Basic and acidic residues" evidence="1">
    <location>
        <begin position="201"/>
        <end position="216"/>
    </location>
</feature>
<proteinExistence type="predicted"/>
<dbReference type="Proteomes" id="UP001235094">
    <property type="component" value="Unassembled WGS sequence"/>
</dbReference>
<evidence type="ECO:0000256" key="1">
    <source>
        <dbReference type="SAM" id="MobiDB-lite"/>
    </source>
</evidence>
<keyword evidence="3" id="KW-1185">Reference proteome</keyword>
<dbReference type="EMBL" id="JAUSVR010000003">
    <property type="protein sequence ID" value="MDQ0510277.1"/>
    <property type="molecule type" value="Genomic_DNA"/>
</dbReference>
<dbReference type="Gene3D" id="2.30.30.220">
    <property type="entry name" value="SspB-like"/>
    <property type="match status" value="1"/>
</dbReference>
<feature type="region of interest" description="Disordered" evidence="1">
    <location>
        <begin position="119"/>
        <end position="296"/>
    </location>
</feature>
<name>A0ABU0LNJ8_9HYPH</name>
<organism evidence="2 3">
    <name type="scientific">Ancylobacter amanitiformis</name>
    <dbReference type="NCBI Taxonomy" id="217069"/>
    <lineage>
        <taxon>Bacteria</taxon>
        <taxon>Pseudomonadati</taxon>
        <taxon>Pseudomonadota</taxon>
        <taxon>Alphaproteobacteria</taxon>
        <taxon>Hyphomicrobiales</taxon>
        <taxon>Xanthobacteraceae</taxon>
        <taxon>Ancylobacter</taxon>
    </lineage>
</organism>
<feature type="compositionally biased region" description="Polar residues" evidence="1">
    <location>
        <begin position="138"/>
        <end position="151"/>
    </location>
</feature>
<dbReference type="InterPro" id="IPR036760">
    <property type="entry name" value="SspB-like_sf"/>
</dbReference>
<evidence type="ECO:0008006" key="4">
    <source>
        <dbReference type="Google" id="ProtNLM"/>
    </source>
</evidence>
<protein>
    <recommendedName>
        <fullName evidence="4">Stringent starvation protein B</fullName>
    </recommendedName>
</protein>
<dbReference type="InterPro" id="IPR007481">
    <property type="entry name" value="SspB"/>
</dbReference>